<comment type="similarity">
    <text evidence="2">Belongs to the fimbrial protein family.</text>
</comment>
<dbReference type="InterPro" id="IPR050263">
    <property type="entry name" value="Bact_Fimbrial_Adh_Pro"/>
</dbReference>
<dbReference type="Gene3D" id="2.60.40.3310">
    <property type="match status" value="1"/>
</dbReference>
<dbReference type="PANTHER" id="PTHR33420:SF3">
    <property type="entry name" value="FIMBRIAL SUBUNIT ELFA"/>
    <property type="match status" value="1"/>
</dbReference>
<dbReference type="InterPro" id="IPR008966">
    <property type="entry name" value="Adhesion_dom_sf"/>
</dbReference>
<comment type="caution">
    <text evidence="7">The sequence shown here is derived from an EMBL/GenBank/DDBJ whole genome shotgun (WGS) entry which is preliminary data.</text>
</comment>
<sequence length="375" mass="38968">MNIGALIKAGLAVAALWAAAGTAMAVTCTYMEGIQPAVGSMPLQISAITIGRDLPVGTEVYRQRFSMAAGQAPKLECLYAPYQQWTEMTVDSSYAMANVSSGTYANKVYRTSIPGLGVAFNSSGGLLPRQSGKAWTTCASGYRCVVPFDGPSNFELVLIKLGDVTPGVLVGSTLPVVSLFGNFGDARMRGFSMGISGNIQIVSSTCRTPDVSVPMGSHLTSKFTGLNSSTGWTDFSIALNDCPAFNGIYTTTGPAWSSQSGTSPPGTNVNSGSLVRNTLQYRIDPARTAINTNNGVLSLDPGATGSAPAATGVGVQVQNRNGNSVILGANQSSGLTLRPNEGSYTIPLRARYLQTASKVTPGPANASATFTIIYQ</sequence>
<accession>A0ABT5NDD9</accession>
<dbReference type="InterPro" id="IPR036937">
    <property type="entry name" value="Adhesion_dom_fimbrial_sf"/>
</dbReference>
<evidence type="ECO:0000256" key="2">
    <source>
        <dbReference type="ARBA" id="ARBA00006671"/>
    </source>
</evidence>
<dbReference type="Pfam" id="PF00419">
    <property type="entry name" value="Fimbrial"/>
    <property type="match status" value="1"/>
</dbReference>
<keyword evidence="3 5" id="KW-0732">Signal</keyword>
<evidence type="ECO:0000256" key="1">
    <source>
        <dbReference type="ARBA" id="ARBA00004561"/>
    </source>
</evidence>
<evidence type="ECO:0000256" key="5">
    <source>
        <dbReference type="SAM" id="SignalP"/>
    </source>
</evidence>
<dbReference type="InterPro" id="IPR000259">
    <property type="entry name" value="Adhesion_dom_fimbrial"/>
</dbReference>
<feature type="chain" id="PRO_5046626308" evidence="5">
    <location>
        <begin position="26"/>
        <end position="375"/>
    </location>
</feature>
<evidence type="ECO:0000256" key="4">
    <source>
        <dbReference type="ARBA" id="ARBA00023263"/>
    </source>
</evidence>
<dbReference type="SUPFAM" id="SSF49401">
    <property type="entry name" value="Bacterial adhesins"/>
    <property type="match status" value="1"/>
</dbReference>
<evidence type="ECO:0000313" key="8">
    <source>
        <dbReference type="Proteomes" id="UP001148189"/>
    </source>
</evidence>
<dbReference type="RefSeq" id="WP_169960905.1">
    <property type="nucleotide sequence ID" value="NZ_JAMDHD010000026.1"/>
</dbReference>
<organism evidence="7 8">
    <name type="scientific">Pseudomonas shahriarae</name>
    <dbReference type="NCBI Taxonomy" id="2745512"/>
    <lineage>
        <taxon>Bacteria</taxon>
        <taxon>Pseudomonadati</taxon>
        <taxon>Pseudomonadota</taxon>
        <taxon>Gammaproteobacteria</taxon>
        <taxon>Pseudomonadales</taxon>
        <taxon>Pseudomonadaceae</taxon>
        <taxon>Pseudomonas</taxon>
    </lineage>
</organism>
<evidence type="ECO:0000259" key="6">
    <source>
        <dbReference type="Pfam" id="PF00419"/>
    </source>
</evidence>
<protein>
    <submittedName>
        <fullName evidence="7">Type 1 fimbrial protein</fullName>
    </submittedName>
</protein>
<comment type="subcellular location">
    <subcellularLocation>
        <location evidence="1">Fimbrium</location>
    </subcellularLocation>
</comment>
<proteinExistence type="inferred from homology"/>
<feature type="signal peptide" evidence="5">
    <location>
        <begin position="1"/>
        <end position="25"/>
    </location>
</feature>
<gene>
    <name evidence="7" type="ORF">M5G21_16520</name>
</gene>
<dbReference type="EMBL" id="JAMDHD010000026">
    <property type="protein sequence ID" value="MDD0986563.1"/>
    <property type="molecule type" value="Genomic_DNA"/>
</dbReference>
<feature type="domain" description="Fimbrial-type adhesion" evidence="6">
    <location>
        <begin position="195"/>
        <end position="375"/>
    </location>
</feature>
<dbReference type="Gene3D" id="2.60.40.1090">
    <property type="entry name" value="Fimbrial-type adhesion domain"/>
    <property type="match status" value="1"/>
</dbReference>
<name>A0ABT5NDD9_9PSED</name>
<dbReference type="PANTHER" id="PTHR33420">
    <property type="entry name" value="FIMBRIAL SUBUNIT ELFA-RELATED"/>
    <property type="match status" value="1"/>
</dbReference>
<keyword evidence="4" id="KW-0281">Fimbrium</keyword>
<keyword evidence="8" id="KW-1185">Reference proteome</keyword>
<evidence type="ECO:0000256" key="3">
    <source>
        <dbReference type="ARBA" id="ARBA00022729"/>
    </source>
</evidence>
<dbReference type="Proteomes" id="UP001148189">
    <property type="component" value="Unassembled WGS sequence"/>
</dbReference>
<evidence type="ECO:0000313" key="7">
    <source>
        <dbReference type="EMBL" id="MDD0986563.1"/>
    </source>
</evidence>
<reference evidence="7" key="1">
    <citation type="submission" date="2022-05" db="EMBL/GenBank/DDBJ databases">
        <title>Novel Pseudomonas spp. Isolated from a Rainbow Trout Aquaculture Facility.</title>
        <authorList>
            <person name="Testerman T."/>
            <person name="Graf J."/>
        </authorList>
    </citation>
    <scope>NUCLEOTIDE SEQUENCE</scope>
    <source>
        <strain evidence="7">ID1050</strain>
    </source>
</reference>